<organism evidence="1 2">
    <name type="scientific">Aeromicrobium alkaliterrae</name>
    <dbReference type="NCBI Taxonomy" id="302168"/>
    <lineage>
        <taxon>Bacteria</taxon>
        <taxon>Bacillati</taxon>
        <taxon>Actinomycetota</taxon>
        <taxon>Actinomycetes</taxon>
        <taxon>Propionibacteriales</taxon>
        <taxon>Nocardioidaceae</taxon>
        <taxon>Aeromicrobium</taxon>
    </lineage>
</organism>
<dbReference type="Proteomes" id="UP001501057">
    <property type="component" value="Unassembled WGS sequence"/>
</dbReference>
<evidence type="ECO:0000313" key="2">
    <source>
        <dbReference type="Proteomes" id="UP001501057"/>
    </source>
</evidence>
<reference evidence="2" key="1">
    <citation type="journal article" date="2019" name="Int. J. Syst. Evol. Microbiol.">
        <title>The Global Catalogue of Microorganisms (GCM) 10K type strain sequencing project: providing services to taxonomists for standard genome sequencing and annotation.</title>
        <authorList>
            <consortium name="The Broad Institute Genomics Platform"/>
            <consortium name="The Broad Institute Genome Sequencing Center for Infectious Disease"/>
            <person name="Wu L."/>
            <person name="Ma J."/>
        </authorList>
    </citation>
    <scope>NUCLEOTIDE SEQUENCE [LARGE SCALE GENOMIC DNA]</scope>
    <source>
        <strain evidence="2">JCM 13518</strain>
    </source>
</reference>
<proteinExistence type="predicted"/>
<accession>A0ABP4WF46</accession>
<protein>
    <recommendedName>
        <fullName evidence="3">VapC45 PIN like domain-containing protein</fullName>
    </recommendedName>
</protein>
<name>A0ABP4WF46_9ACTN</name>
<evidence type="ECO:0000313" key="1">
    <source>
        <dbReference type="EMBL" id="GAA1753472.1"/>
    </source>
</evidence>
<dbReference type="EMBL" id="BAAAME010000010">
    <property type="protein sequence ID" value="GAA1753472.1"/>
    <property type="molecule type" value="Genomic_DNA"/>
</dbReference>
<keyword evidence="2" id="KW-1185">Reference proteome</keyword>
<comment type="caution">
    <text evidence="1">The sequence shown here is derived from an EMBL/GenBank/DDBJ whole genome shotgun (WGS) entry which is preliminary data.</text>
</comment>
<sequence length="99" mass="11443">MRSAADGRYYLDVEWTRYGVAAEIHGLPHHGVVQWSKDLVRSNEVVIEGPKLLFFTSYVIRHESTLVIDQLARALRAGGWPGVVRPHASRLEHWRRNRK</sequence>
<evidence type="ECO:0008006" key="3">
    <source>
        <dbReference type="Google" id="ProtNLM"/>
    </source>
</evidence>
<dbReference type="RefSeq" id="WP_344204209.1">
    <property type="nucleotide sequence ID" value="NZ_BAAAME010000010.1"/>
</dbReference>
<gene>
    <name evidence="1" type="ORF">GCM10009710_36390</name>
</gene>